<proteinExistence type="predicted"/>
<gene>
    <name evidence="1" type="primary">vps16_2</name>
    <name evidence="1" type="ORF">DSO57_1016961</name>
</gene>
<dbReference type="EMBL" id="QTSX02000780">
    <property type="protein sequence ID" value="KAJ9085130.1"/>
    <property type="molecule type" value="Genomic_DNA"/>
</dbReference>
<keyword evidence="2" id="KW-1185">Reference proteome</keyword>
<sequence>MSLLSSGIKRDERYEMGWRNFSLGEAILSVGPVSGLIAVVRDSTKLAIAGKDGSSVDTVTIYTSAGKKLNSIKWDKGQLVTMGWDHADQLLLVFAEGIVRKYGIFGGMSQFSMGLDSGEEIRDAKFWPEGLVVCTSSWDFFVVSNYKEPRPRKLAPPAIQGSVHCWDMIPPEKALSQSVEVYLSAGNTVMAIDSKGAQDLLLHRGPFYEIAASPSGGFLALLTKDGNLLVVSANFQQKLLDHNLNESRCPNQLAWCGNEYILVLYDEDLVVVDPQGESETIFYDGGAFVCTEMDGARVFTNTQCEFLQKIPGPTQDIFGIGSTSPAALLFDALDHFEKKSPKADEIVRIIGENLEEAVDGCIAAAGHEWEPQAQKSLLKAASFGKCFLDSYNGDRFVRQCQHLRVLNALHHFEVGIPLTLAQMEFLGIDKVIERLLEIHQHFLSLKLCEYLHLPSDRVVIHWACSKIRASLDDEETTSRIVLDKIGRRPGLSYHHIAKVASENGQLHLAIKLLDREPNAQSQVPMLIEMQEDERALDKAIASGDTNLVYLVILQAKQKLSLGDFFRLINPRPMACSLLEAFCHQQDKQLLKDFYYQDDRRLALGLLAIRETYSAKDPDSFKNKWEEAQKNFVGIRDKANESKLMDEQVKLLALQEALATKAGQEAIGLPLADTVMLATKVGDHNLASKLRTDFKVSDKKFWWWKLKGHVAANDWDGLEAFAKAKKSPIGYRPFYDLCVSALQPSQAMKYALRCEASQRPSLFLKIQAYREAGQQAFTNKDLAFLKKIRAECPDNGIKRELDVWIVQLTSR</sequence>
<accession>A0ACC2UE67</accession>
<name>A0ACC2UE67_9FUNG</name>
<evidence type="ECO:0000313" key="2">
    <source>
        <dbReference type="Proteomes" id="UP001165960"/>
    </source>
</evidence>
<comment type="caution">
    <text evidence="1">The sequence shown here is derived from an EMBL/GenBank/DDBJ whole genome shotgun (WGS) entry which is preliminary data.</text>
</comment>
<protein>
    <submittedName>
        <fullName evidence="1">Vacuolar protein sorting-associated protein 16</fullName>
    </submittedName>
</protein>
<dbReference type="Proteomes" id="UP001165960">
    <property type="component" value="Unassembled WGS sequence"/>
</dbReference>
<evidence type="ECO:0000313" key="1">
    <source>
        <dbReference type="EMBL" id="KAJ9085130.1"/>
    </source>
</evidence>
<organism evidence="1 2">
    <name type="scientific">Entomophthora muscae</name>
    <dbReference type="NCBI Taxonomy" id="34485"/>
    <lineage>
        <taxon>Eukaryota</taxon>
        <taxon>Fungi</taxon>
        <taxon>Fungi incertae sedis</taxon>
        <taxon>Zoopagomycota</taxon>
        <taxon>Entomophthoromycotina</taxon>
        <taxon>Entomophthoromycetes</taxon>
        <taxon>Entomophthorales</taxon>
        <taxon>Entomophthoraceae</taxon>
        <taxon>Entomophthora</taxon>
    </lineage>
</organism>
<reference evidence="1" key="1">
    <citation type="submission" date="2022-04" db="EMBL/GenBank/DDBJ databases">
        <title>Genome of the entomopathogenic fungus Entomophthora muscae.</title>
        <authorList>
            <person name="Elya C."/>
            <person name="Lovett B.R."/>
            <person name="Lee E."/>
            <person name="Macias A.M."/>
            <person name="Hajek A.E."/>
            <person name="De Bivort B.L."/>
            <person name="Kasson M.T."/>
            <person name="De Fine Licht H.H."/>
            <person name="Stajich J.E."/>
        </authorList>
    </citation>
    <scope>NUCLEOTIDE SEQUENCE</scope>
    <source>
        <strain evidence="1">Berkeley</strain>
    </source>
</reference>